<dbReference type="AlphaFoldDB" id="A0A3P7J9K8"/>
<accession>A0A3P7J9K8</accession>
<dbReference type="EMBL" id="UYYB01116357">
    <property type="protein sequence ID" value="VDM82180.1"/>
    <property type="molecule type" value="Genomic_DNA"/>
</dbReference>
<gene>
    <name evidence="1" type="ORF">SVUK_LOCUS17178</name>
</gene>
<evidence type="ECO:0000313" key="1">
    <source>
        <dbReference type="EMBL" id="VDM82180.1"/>
    </source>
</evidence>
<sequence length="105" mass="12100">MERVGKYCLALRKMYEQEGINSSHSGAIRKKLRRMLFELDDSDENAQVLELYWKTAYYEPLMKLRKQKVCIVIATLCMIAANHSKHLALKGEPLNVTSKTIGIQK</sequence>
<proteinExistence type="predicted"/>
<protein>
    <submittedName>
        <fullName evidence="1">Uncharacterized protein</fullName>
    </submittedName>
</protein>
<dbReference type="InterPro" id="IPR011990">
    <property type="entry name" value="TPR-like_helical_dom_sf"/>
</dbReference>
<dbReference type="Proteomes" id="UP000270094">
    <property type="component" value="Unassembled WGS sequence"/>
</dbReference>
<organism evidence="1 2">
    <name type="scientific">Strongylus vulgaris</name>
    <name type="common">Blood worm</name>
    <dbReference type="NCBI Taxonomy" id="40348"/>
    <lineage>
        <taxon>Eukaryota</taxon>
        <taxon>Metazoa</taxon>
        <taxon>Ecdysozoa</taxon>
        <taxon>Nematoda</taxon>
        <taxon>Chromadorea</taxon>
        <taxon>Rhabditida</taxon>
        <taxon>Rhabditina</taxon>
        <taxon>Rhabditomorpha</taxon>
        <taxon>Strongyloidea</taxon>
        <taxon>Strongylidae</taxon>
        <taxon>Strongylus</taxon>
    </lineage>
</organism>
<keyword evidence="2" id="KW-1185">Reference proteome</keyword>
<reference evidence="1 2" key="1">
    <citation type="submission" date="2018-11" db="EMBL/GenBank/DDBJ databases">
        <authorList>
            <consortium name="Pathogen Informatics"/>
        </authorList>
    </citation>
    <scope>NUCLEOTIDE SEQUENCE [LARGE SCALE GENOMIC DNA]</scope>
</reference>
<evidence type="ECO:0000313" key="2">
    <source>
        <dbReference type="Proteomes" id="UP000270094"/>
    </source>
</evidence>
<dbReference type="OrthoDB" id="5858760at2759"/>
<name>A0A3P7J9K8_STRVU</name>
<dbReference type="Gene3D" id="1.25.40.10">
    <property type="entry name" value="Tetratricopeptide repeat domain"/>
    <property type="match status" value="1"/>
</dbReference>